<comment type="caution">
    <text evidence="2">The sequence shown here is derived from an EMBL/GenBank/DDBJ whole genome shotgun (WGS) entry which is preliminary data.</text>
</comment>
<feature type="region of interest" description="Disordered" evidence="1">
    <location>
        <begin position="22"/>
        <end position="69"/>
    </location>
</feature>
<dbReference type="RefSeq" id="WP_215526334.1">
    <property type="nucleotide sequence ID" value="NZ_JACHWR010000002.1"/>
</dbReference>
<keyword evidence="3" id="KW-1185">Reference proteome</keyword>
<evidence type="ECO:0000256" key="1">
    <source>
        <dbReference type="SAM" id="MobiDB-lite"/>
    </source>
</evidence>
<proteinExistence type="predicted"/>
<reference evidence="2 3" key="1">
    <citation type="submission" date="2020-08" db="EMBL/GenBank/DDBJ databases">
        <title>Sequencing the genomes of 1000 actinobacteria strains.</title>
        <authorList>
            <person name="Klenk H.-P."/>
        </authorList>
    </citation>
    <scope>NUCLEOTIDE SEQUENCE [LARGE SCALE GENOMIC DNA]</scope>
    <source>
        <strain evidence="2 3">DSM 105498</strain>
    </source>
</reference>
<gene>
    <name evidence="2" type="ORF">FHU40_002621</name>
</gene>
<evidence type="ECO:0000313" key="2">
    <source>
        <dbReference type="EMBL" id="MBB3042803.1"/>
    </source>
</evidence>
<protein>
    <submittedName>
        <fullName evidence="2">Uncharacterized protein</fullName>
    </submittedName>
</protein>
<dbReference type="EMBL" id="JACHWR010000002">
    <property type="protein sequence ID" value="MBB3042803.1"/>
    <property type="molecule type" value="Genomic_DNA"/>
</dbReference>
<organism evidence="2 3">
    <name type="scientific">Nocardioides soli</name>
    <dbReference type="NCBI Taxonomy" id="1036020"/>
    <lineage>
        <taxon>Bacteria</taxon>
        <taxon>Bacillati</taxon>
        <taxon>Actinomycetota</taxon>
        <taxon>Actinomycetes</taxon>
        <taxon>Propionibacteriales</taxon>
        <taxon>Nocardioidaceae</taxon>
        <taxon>Nocardioides</taxon>
    </lineage>
</organism>
<feature type="compositionally biased region" description="Basic and acidic residues" evidence="1">
    <location>
        <begin position="51"/>
        <end position="69"/>
    </location>
</feature>
<dbReference type="AlphaFoldDB" id="A0A7W4VW13"/>
<accession>A0A7W4VW13</accession>
<dbReference type="Proteomes" id="UP000589626">
    <property type="component" value="Unassembled WGS sequence"/>
</dbReference>
<evidence type="ECO:0000313" key="3">
    <source>
        <dbReference type="Proteomes" id="UP000589626"/>
    </source>
</evidence>
<name>A0A7W4VW13_9ACTN</name>
<sequence length="69" mass="7847">MLKFLLVVILVAIAVYLTTRSLQGRGGAPLPRPRPRRPQPPRVIGPDDDPDFLRDLDRRRRHPEDPEAG</sequence>